<reference evidence="8 9" key="1">
    <citation type="submission" date="2015-03" db="EMBL/GenBank/DDBJ databases">
        <title>RNA-seq based gene annotation and comparative genomics of four Zymoseptoria species reveal species-specific pathogenicity related genes and transposable element activity.</title>
        <authorList>
            <person name="Grandaubert J."/>
            <person name="Bhattacharyya A."/>
            <person name="Stukenbrock E.H."/>
        </authorList>
    </citation>
    <scope>NUCLEOTIDE SEQUENCE [LARGE SCALE GENOMIC DNA]</scope>
    <source>
        <strain evidence="8 9">Zb18110</strain>
    </source>
</reference>
<feature type="transmembrane region" description="Helical" evidence="6">
    <location>
        <begin position="142"/>
        <end position="163"/>
    </location>
</feature>
<dbReference type="EMBL" id="LAFY01000346">
    <property type="protein sequence ID" value="KJX99675.1"/>
    <property type="molecule type" value="Genomic_DNA"/>
</dbReference>
<keyword evidence="2 6" id="KW-0812">Transmembrane</keyword>
<feature type="transmembrane region" description="Helical" evidence="6">
    <location>
        <begin position="312"/>
        <end position="331"/>
    </location>
</feature>
<dbReference type="Gene3D" id="1.20.1720.10">
    <property type="entry name" value="Multidrug resistance protein D"/>
    <property type="match status" value="1"/>
</dbReference>
<evidence type="ECO:0000259" key="7">
    <source>
        <dbReference type="PROSITE" id="PS50850"/>
    </source>
</evidence>
<evidence type="ECO:0000313" key="8">
    <source>
        <dbReference type="EMBL" id="KJX99675.1"/>
    </source>
</evidence>
<feature type="transmembrane region" description="Helical" evidence="6">
    <location>
        <begin position="272"/>
        <end position="291"/>
    </location>
</feature>
<dbReference type="AlphaFoldDB" id="A0A0F4GTZ4"/>
<dbReference type="InterPro" id="IPR011701">
    <property type="entry name" value="MFS"/>
</dbReference>
<feature type="transmembrane region" description="Helical" evidence="6">
    <location>
        <begin position="351"/>
        <end position="370"/>
    </location>
</feature>
<protein>
    <submittedName>
        <fullName evidence="8">Mfs transporter like protein</fullName>
    </submittedName>
</protein>
<feature type="transmembrane region" description="Helical" evidence="6">
    <location>
        <begin position="175"/>
        <end position="201"/>
    </location>
</feature>
<gene>
    <name evidence="8" type="ORF">TI39_contig354g00019</name>
</gene>
<dbReference type="GO" id="GO:0005886">
    <property type="term" value="C:plasma membrane"/>
    <property type="evidence" value="ECO:0007669"/>
    <property type="project" value="TreeGrafter"/>
</dbReference>
<dbReference type="OrthoDB" id="10021397at2759"/>
<feature type="domain" description="Major facilitator superfamily (MFS) profile" evidence="7">
    <location>
        <begin position="52"/>
        <end position="544"/>
    </location>
</feature>
<dbReference type="FunFam" id="1.20.1250.20:FF:000196">
    <property type="entry name" value="MFS toxin efflux pump (AflT)"/>
    <property type="match status" value="1"/>
</dbReference>
<evidence type="ECO:0000256" key="2">
    <source>
        <dbReference type="ARBA" id="ARBA00022692"/>
    </source>
</evidence>
<name>A0A0F4GTZ4_9PEZI</name>
<feature type="transmembrane region" description="Helical" evidence="6">
    <location>
        <begin position="402"/>
        <end position="427"/>
    </location>
</feature>
<feature type="transmembrane region" description="Helical" evidence="6">
    <location>
        <begin position="522"/>
        <end position="539"/>
    </location>
</feature>
<dbReference type="GO" id="GO:0022857">
    <property type="term" value="F:transmembrane transporter activity"/>
    <property type="evidence" value="ECO:0007669"/>
    <property type="project" value="InterPro"/>
</dbReference>
<dbReference type="Gene3D" id="1.20.1250.20">
    <property type="entry name" value="MFS general substrate transporter like domains"/>
    <property type="match status" value="1"/>
</dbReference>
<dbReference type="Pfam" id="PF07690">
    <property type="entry name" value="MFS_1"/>
    <property type="match status" value="1"/>
</dbReference>
<keyword evidence="3 6" id="KW-1133">Transmembrane helix</keyword>
<feature type="transmembrane region" description="Helical" evidence="6">
    <location>
        <begin position="50"/>
        <end position="74"/>
    </location>
</feature>
<evidence type="ECO:0000256" key="3">
    <source>
        <dbReference type="ARBA" id="ARBA00022989"/>
    </source>
</evidence>
<dbReference type="SUPFAM" id="SSF103473">
    <property type="entry name" value="MFS general substrate transporter"/>
    <property type="match status" value="2"/>
</dbReference>
<feature type="transmembrane region" description="Helical" evidence="6">
    <location>
        <begin position="439"/>
        <end position="462"/>
    </location>
</feature>
<feature type="transmembrane region" description="Helical" evidence="6">
    <location>
        <begin position="377"/>
        <end position="396"/>
    </location>
</feature>
<keyword evidence="4 6" id="KW-0472">Membrane</keyword>
<feature type="transmembrane region" description="Helical" evidence="6">
    <location>
        <begin position="239"/>
        <end position="260"/>
    </location>
</feature>
<sequence length="565" mass="60403">MGHGVETAAVEVQPSPASTSERPLEGSGVDQLHVEDNGSFKAPRTRFRKAAIITALYLALSIAALDHTILATAIPTITSQLRSASGYFWIGSAYLLAVSASGPIWAKFSDIFGRKPAILGAVTLFGGASIIAALSSSVNMLISARALQGTAAGGLFQMVNIVISDIFSMRQRTFYLGFANVVWGLAGGTGPLIGGAFTQYVSWRWCFWINLPICACSLVLLTIFLDVHNPRTPILSGLAAFDWLGTLSIISIVVMLLLGLNFGGVFFPWNSATVLCLIIFGVVMIGVFVVTEKKWARYPLVPFAIFRNRGTVAAFMVTFFHGMVFIAVSYYLPLYFQSVKQASPLRSGVLILPNVVPEACMGVVNGVIMLKTGHYREIIWVGLALLTLGTGLYVQFTPDTPIAVIVGMLIIGGVGSGCLFEAPLVAVQAMTSQDDTATATAAFGFTRNLATAMSLVLGGVVFQNGMKQRAGDLVRAGLNSELVEAFSAGKAAANVDLIKGINNPAQRAAVEDAFAWSLHNMWIMYCVVAGVGFLASLFIQHNHLSTEHTETKTGLKEKREVVNEA</sequence>
<evidence type="ECO:0000313" key="9">
    <source>
        <dbReference type="Proteomes" id="UP000033647"/>
    </source>
</evidence>
<feature type="transmembrane region" description="Helical" evidence="6">
    <location>
        <begin position="117"/>
        <end position="136"/>
    </location>
</feature>
<evidence type="ECO:0000256" key="1">
    <source>
        <dbReference type="ARBA" id="ARBA00004141"/>
    </source>
</evidence>
<comment type="caution">
    <text evidence="8">The sequence shown here is derived from an EMBL/GenBank/DDBJ whole genome shotgun (WGS) entry which is preliminary data.</text>
</comment>
<keyword evidence="9" id="KW-1185">Reference proteome</keyword>
<evidence type="ECO:0000256" key="4">
    <source>
        <dbReference type="ARBA" id="ARBA00023136"/>
    </source>
</evidence>
<dbReference type="CDD" id="cd17502">
    <property type="entry name" value="MFS_Azr1_MDR_like"/>
    <property type="match status" value="1"/>
</dbReference>
<comment type="subcellular location">
    <subcellularLocation>
        <location evidence="1">Membrane</location>
        <topology evidence="1">Multi-pass membrane protein</topology>
    </subcellularLocation>
</comment>
<dbReference type="PANTHER" id="PTHR23501">
    <property type="entry name" value="MAJOR FACILITATOR SUPERFAMILY"/>
    <property type="match status" value="1"/>
</dbReference>
<dbReference type="InterPro" id="IPR036259">
    <property type="entry name" value="MFS_trans_sf"/>
</dbReference>
<evidence type="ECO:0000256" key="5">
    <source>
        <dbReference type="SAM" id="MobiDB-lite"/>
    </source>
</evidence>
<proteinExistence type="predicted"/>
<evidence type="ECO:0000256" key="6">
    <source>
        <dbReference type="SAM" id="Phobius"/>
    </source>
</evidence>
<dbReference type="InterPro" id="IPR020846">
    <property type="entry name" value="MFS_dom"/>
</dbReference>
<feature type="region of interest" description="Disordered" evidence="5">
    <location>
        <begin position="1"/>
        <end position="31"/>
    </location>
</feature>
<organism evidence="8 9">
    <name type="scientific">Zymoseptoria brevis</name>
    <dbReference type="NCBI Taxonomy" id="1047168"/>
    <lineage>
        <taxon>Eukaryota</taxon>
        <taxon>Fungi</taxon>
        <taxon>Dikarya</taxon>
        <taxon>Ascomycota</taxon>
        <taxon>Pezizomycotina</taxon>
        <taxon>Dothideomycetes</taxon>
        <taxon>Dothideomycetidae</taxon>
        <taxon>Mycosphaerellales</taxon>
        <taxon>Mycosphaerellaceae</taxon>
        <taxon>Zymoseptoria</taxon>
    </lineage>
</organism>
<dbReference type="Proteomes" id="UP000033647">
    <property type="component" value="Unassembled WGS sequence"/>
</dbReference>
<dbReference type="PROSITE" id="PS50850">
    <property type="entry name" value="MFS"/>
    <property type="match status" value="1"/>
</dbReference>
<dbReference type="PANTHER" id="PTHR23501:SF158">
    <property type="entry name" value="TRANSPORTER, PUTATIVE (AFU_ORTHOLOGUE AFUA_5G14490)-RELATED"/>
    <property type="match status" value="1"/>
</dbReference>
<feature type="transmembrane region" description="Helical" evidence="6">
    <location>
        <begin position="207"/>
        <end position="227"/>
    </location>
</feature>
<accession>A0A0F4GTZ4</accession>
<feature type="transmembrane region" description="Helical" evidence="6">
    <location>
        <begin position="86"/>
        <end position="105"/>
    </location>
</feature>